<dbReference type="InterPro" id="IPR002223">
    <property type="entry name" value="Kunitz_BPTI"/>
</dbReference>
<dbReference type="Pfam" id="PF00014">
    <property type="entry name" value="Kunitz_BPTI"/>
    <property type="match status" value="2"/>
</dbReference>
<name>A0ABN8Y043_RANTA</name>
<gene>
    <name evidence="3" type="ORF">MRATA1EN1_LOCUS3700</name>
</gene>
<proteinExistence type="predicted"/>
<feature type="domain" description="BPTI/Kunitz inhibitor" evidence="2">
    <location>
        <begin position="359"/>
        <end position="409"/>
    </location>
</feature>
<dbReference type="PRINTS" id="PR00759">
    <property type="entry name" value="BASICPTASE"/>
</dbReference>
<dbReference type="InterPro" id="IPR036880">
    <property type="entry name" value="Kunitz_BPTI_sf"/>
</dbReference>
<dbReference type="SMART" id="SM00131">
    <property type="entry name" value="KU"/>
    <property type="match status" value="2"/>
</dbReference>
<sequence>MLLRLPAALYGAGPALRAVPVFGYSTKARTRLCLRFVPSPARAAQAARSLTGTLSPGAVRLLPSAAPASVSACASQDIKSSVHPQHSQEASCKSTKMNRLCLSAALLILLVILVDGTPKGHEMSHGQQLTITSKPRLSPKQDEHAFAAASKPAFCLRRKLIGPCKGKKIRYFYDAKTGRCQRFLYGGCKGNRNNFHSAGQCMKICGHAAGSRTQKQDHGKWGDYTLYKIDPSSSPPSLPSLSAVLTPQLASLLFLLVILVDSTPVYEHHTQDQGLETSHRRAPEKRSIIDVIRNVIGGVVKGTKIIHGLGSGILKGLADKISNGFKGQVMISGMQLENHTVEEFPTQILKHAASKPEFCLEPELKGPCKDQMTRYFYNAKTGYCEPFVYGGCEGNKNNFQTLLDCIVTCCPVTVSLW</sequence>
<dbReference type="PANTHER" id="PTHR10083:SF369">
    <property type="entry name" value="UTERINE PLASMIN_TRYPSIN INHIBITOR"/>
    <property type="match status" value="1"/>
</dbReference>
<keyword evidence="4" id="KW-1185">Reference proteome</keyword>
<feature type="domain" description="BPTI/Kunitz inhibitor" evidence="2">
    <location>
        <begin position="155"/>
        <end position="205"/>
    </location>
</feature>
<evidence type="ECO:0000256" key="1">
    <source>
        <dbReference type="ARBA" id="ARBA00023157"/>
    </source>
</evidence>
<dbReference type="InterPro" id="IPR020901">
    <property type="entry name" value="Prtase_inh_Kunz-CS"/>
</dbReference>
<dbReference type="CDD" id="cd22609">
    <property type="entry name" value="Kunitz_TKDP-like"/>
    <property type="match status" value="1"/>
</dbReference>
<dbReference type="PROSITE" id="PS00280">
    <property type="entry name" value="BPTI_KUNITZ_1"/>
    <property type="match status" value="2"/>
</dbReference>
<dbReference type="EMBL" id="OX459947">
    <property type="protein sequence ID" value="CAI9154738.1"/>
    <property type="molecule type" value="Genomic_DNA"/>
</dbReference>
<evidence type="ECO:0000259" key="2">
    <source>
        <dbReference type="PROSITE" id="PS50279"/>
    </source>
</evidence>
<accession>A0ABN8Y043</accession>
<evidence type="ECO:0000313" key="4">
    <source>
        <dbReference type="Proteomes" id="UP001176941"/>
    </source>
</evidence>
<organism evidence="3 4">
    <name type="scientific">Rangifer tarandus platyrhynchus</name>
    <name type="common">Svalbard reindeer</name>
    <dbReference type="NCBI Taxonomy" id="3082113"/>
    <lineage>
        <taxon>Eukaryota</taxon>
        <taxon>Metazoa</taxon>
        <taxon>Chordata</taxon>
        <taxon>Craniata</taxon>
        <taxon>Vertebrata</taxon>
        <taxon>Euteleostomi</taxon>
        <taxon>Mammalia</taxon>
        <taxon>Eutheria</taxon>
        <taxon>Laurasiatheria</taxon>
        <taxon>Artiodactyla</taxon>
        <taxon>Ruminantia</taxon>
        <taxon>Pecora</taxon>
        <taxon>Cervidae</taxon>
        <taxon>Odocoileinae</taxon>
        <taxon>Rangifer</taxon>
    </lineage>
</organism>
<evidence type="ECO:0000313" key="3">
    <source>
        <dbReference type="EMBL" id="CAI9154738.1"/>
    </source>
</evidence>
<dbReference type="CDD" id="cd22592">
    <property type="entry name" value="Kunitz_BPTI"/>
    <property type="match status" value="1"/>
</dbReference>
<dbReference type="Gene3D" id="4.10.410.10">
    <property type="entry name" value="Pancreatic trypsin inhibitor Kunitz domain"/>
    <property type="match status" value="2"/>
</dbReference>
<dbReference type="InterPro" id="IPR050098">
    <property type="entry name" value="TFPI/VKTCI-like"/>
</dbReference>
<dbReference type="PROSITE" id="PS50279">
    <property type="entry name" value="BPTI_KUNITZ_2"/>
    <property type="match status" value="2"/>
</dbReference>
<keyword evidence="1" id="KW-1015">Disulfide bond</keyword>
<protein>
    <recommendedName>
        <fullName evidence="2">BPTI/Kunitz inhibitor domain-containing protein</fullName>
    </recommendedName>
</protein>
<reference evidence="3" key="1">
    <citation type="submission" date="2023-04" db="EMBL/GenBank/DDBJ databases">
        <authorList>
            <consortium name="ELIXIR-Norway"/>
        </authorList>
    </citation>
    <scope>NUCLEOTIDE SEQUENCE [LARGE SCALE GENOMIC DNA]</scope>
</reference>
<dbReference type="PANTHER" id="PTHR10083">
    <property type="entry name" value="KUNITZ-TYPE PROTEASE INHIBITOR-RELATED"/>
    <property type="match status" value="1"/>
</dbReference>
<dbReference type="Proteomes" id="UP001176941">
    <property type="component" value="Chromosome 11"/>
</dbReference>
<dbReference type="SUPFAM" id="SSF57362">
    <property type="entry name" value="BPTI-like"/>
    <property type="match status" value="2"/>
</dbReference>